<dbReference type="Proteomes" id="UP000319756">
    <property type="component" value="Chromosome"/>
</dbReference>
<keyword evidence="3" id="KW-1185">Reference proteome</keyword>
<feature type="region of interest" description="Disordered" evidence="1">
    <location>
        <begin position="119"/>
        <end position="154"/>
    </location>
</feature>
<dbReference type="GO" id="GO:0003676">
    <property type="term" value="F:nucleic acid binding"/>
    <property type="evidence" value="ECO:0007669"/>
    <property type="project" value="InterPro"/>
</dbReference>
<organism evidence="2 3">
    <name type="scientific">Salicibibacter halophilus</name>
    <dbReference type="NCBI Taxonomy" id="2502791"/>
    <lineage>
        <taxon>Bacteria</taxon>
        <taxon>Bacillati</taxon>
        <taxon>Bacillota</taxon>
        <taxon>Bacilli</taxon>
        <taxon>Bacillales</taxon>
        <taxon>Bacillaceae</taxon>
        <taxon>Salicibibacter</taxon>
    </lineage>
</organism>
<reference evidence="3" key="1">
    <citation type="submission" date="2019-01" db="EMBL/GenBank/DDBJ databases">
        <title>Genomic analysis of Salicibibacter sp. NKC3-5.</title>
        <authorList>
            <person name="Oh Y.J."/>
        </authorList>
    </citation>
    <scope>NUCLEOTIDE SEQUENCE [LARGE SCALE GENOMIC DNA]</scope>
    <source>
        <strain evidence="3">NKC3-5</strain>
    </source>
</reference>
<feature type="compositionally biased region" description="Basic residues" evidence="1">
    <location>
        <begin position="47"/>
        <end position="64"/>
    </location>
</feature>
<accession>A0A514LK45</accession>
<proteinExistence type="predicted"/>
<dbReference type="InterPro" id="IPR028629">
    <property type="entry name" value="Cas9"/>
</dbReference>
<dbReference type="OrthoDB" id="2974795at2"/>
<dbReference type="AlphaFoldDB" id="A0A514LK45"/>
<sequence length="154" mass="17549">MKEDYSIGLDIGVGSVGFGVIDDQQNIIEAGTRLFPEADVSNNEGRRSKRSARRLKRRRKHRKERLMDLLSSHDISPHQTSNVSPYILRVKGLSEKLSEDELATALFHLIKRRGVHNVTGSSLDDEETNDESISTKEQLQLNERKLRDKSLVMH</sequence>
<dbReference type="GO" id="GO:0004519">
    <property type="term" value="F:endonuclease activity"/>
    <property type="evidence" value="ECO:0007669"/>
    <property type="project" value="InterPro"/>
</dbReference>
<feature type="region of interest" description="Disordered" evidence="1">
    <location>
        <begin position="39"/>
        <end position="76"/>
    </location>
</feature>
<dbReference type="KEGG" id="sale:EPH95_14380"/>
<feature type="compositionally biased region" description="Basic and acidic residues" evidence="1">
    <location>
        <begin position="142"/>
        <end position="154"/>
    </location>
</feature>
<evidence type="ECO:0008006" key="4">
    <source>
        <dbReference type="Google" id="ProtNLM"/>
    </source>
</evidence>
<name>A0A514LK45_9BACI</name>
<dbReference type="Gene3D" id="3.30.420.10">
    <property type="entry name" value="Ribonuclease H-like superfamily/Ribonuclease H"/>
    <property type="match status" value="1"/>
</dbReference>
<protein>
    <recommendedName>
        <fullName evidence="4">Type II CRISPR RNA-guided endonuclease Cas9</fullName>
    </recommendedName>
</protein>
<evidence type="ECO:0000313" key="2">
    <source>
        <dbReference type="EMBL" id="QDI92230.1"/>
    </source>
</evidence>
<dbReference type="InterPro" id="IPR036397">
    <property type="entry name" value="RNaseH_sf"/>
</dbReference>
<evidence type="ECO:0000256" key="1">
    <source>
        <dbReference type="SAM" id="MobiDB-lite"/>
    </source>
</evidence>
<feature type="compositionally biased region" description="Polar residues" evidence="1">
    <location>
        <begin position="131"/>
        <end position="141"/>
    </location>
</feature>
<dbReference type="NCBIfam" id="TIGR01865">
    <property type="entry name" value="cas_Csn1"/>
    <property type="match status" value="1"/>
</dbReference>
<evidence type="ECO:0000313" key="3">
    <source>
        <dbReference type="Proteomes" id="UP000319756"/>
    </source>
</evidence>
<dbReference type="RefSeq" id="WP_142090742.1">
    <property type="nucleotide sequence ID" value="NZ_CP035485.1"/>
</dbReference>
<dbReference type="EMBL" id="CP035485">
    <property type="protein sequence ID" value="QDI92230.1"/>
    <property type="molecule type" value="Genomic_DNA"/>
</dbReference>
<gene>
    <name evidence="2" type="ORF">EPH95_14380</name>
</gene>